<dbReference type="AlphaFoldDB" id="A0A4C2A0K9"/>
<evidence type="ECO:0000313" key="2">
    <source>
        <dbReference type="EMBL" id="GBP92693.1"/>
    </source>
</evidence>
<evidence type="ECO:0000313" key="3">
    <source>
        <dbReference type="Proteomes" id="UP000299102"/>
    </source>
</evidence>
<accession>A0A4C2A0K9</accession>
<proteinExistence type="predicted"/>
<feature type="region of interest" description="Disordered" evidence="1">
    <location>
        <begin position="1"/>
        <end position="22"/>
    </location>
</feature>
<organism evidence="2 3">
    <name type="scientific">Eumeta variegata</name>
    <name type="common">Bagworm moth</name>
    <name type="synonym">Eumeta japonica</name>
    <dbReference type="NCBI Taxonomy" id="151549"/>
    <lineage>
        <taxon>Eukaryota</taxon>
        <taxon>Metazoa</taxon>
        <taxon>Ecdysozoa</taxon>
        <taxon>Arthropoda</taxon>
        <taxon>Hexapoda</taxon>
        <taxon>Insecta</taxon>
        <taxon>Pterygota</taxon>
        <taxon>Neoptera</taxon>
        <taxon>Endopterygota</taxon>
        <taxon>Lepidoptera</taxon>
        <taxon>Glossata</taxon>
        <taxon>Ditrysia</taxon>
        <taxon>Tineoidea</taxon>
        <taxon>Psychidae</taxon>
        <taxon>Oiketicinae</taxon>
        <taxon>Eumeta</taxon>
    </lineage>
</organism>
<dbReference type="Proteomes" id="UP000299102">
    <property type="component" value="Unassembled WGS sequence"/>
</dbReference>
<sequence length="88" mass="9858">MNTHGQPYSKRSRHRSRTQVRNCNDRGRAKAAFYVATGAARCDRRRRSGPPKLLRIASYEESEAMFCVFILGKGGTGTGYSTSKTTNR</sequence>
<gene>
    <name evidence="2" type="ORF">EVAR_69832_1</name>
</gene>
<evidence type="ECO:0000256" key="1">
    <source>
        <dbReference type="SAM" id="MobiDB-lite"/>
    </source>
</evidence>
<keyword evidence="3" id="KW-1185">Reference proteome</keyword>
<name>A0A4C2A0K9_EUMVA</name>
<reference evidence="2 3" key="1">
    <citation type="journal article" date="2019" name="Commun. Biol.">
        <title>The bagworm genome reveals a unique fibroin gene that provides high tensile strength.</title>
        <authorList>
            <person name="Kono N."/>
            <person name="Nakamura H."/>
            <person name="Ohtoshi R."/>
            <person name="Tomita M."/>
            <person name="Numata K."/>
            <person name="Arakawa K."/>
        </authorList>
    </citation>
    <scope>NUCLEOTIDE SEQUENCE [LARGE SCALE GENOMIC DNA]</scope>
</reference>
<dbReference type="EMBL" id="BGZK01002299">
    <property type="protein sequence ID" value="GBP92693.1"/>
    <property type="molecule type" value="Genomic_DNA"/>
</dbReference>
<comment type="caution">
    <text evidence="2">The sequence shown here is derived from an EMBL/GenBank/DDBJ whole genome shotgun (WGS) entry which is preliminary data.</text>
</comment>
<protein>
    <submittedName>
        <fullName evidence="2">Uncharacterized protein</fullName>
    </submittedName>
</protein>